<evidence type="ECO:0000256" key="1">
    <source>
        <dbReference type="SAM" id="MobiDB-lite"/>
    </source>
</evidence>
<dbReference type="Proteomes" id="UP000518266">
    <property type="component" value="Unassembled WGS sequence"/>
</dbReference>
<evidence type="ECO:0000313" key="3">
    <source>
        <dbReference type="Proteomes" id="UP000518266"/>
    </source>
</evidence>
<keyword evidence="3" id="KW-1185">Reference proteome</keyword>
<comment type="caution">
    <text evidence="2">The sequence shown here is derived from an EMBL/GenBank/DDBJ whole genome shotgun (WGS) entry which is preliminary data.</text>
</comment>
<feature type="region of interest" description="Disordered" evidence="1">
    <location>
        <begin position="1"/>
        <end position="27"/>
    </location>
</feature>
<feature type="compositionally biased region" description="Basic and acidic residues" evidence="1">
    <location>
        <begin position="16"/>
        <end position="27"/>
    </location>
</feature>
<proteinExistence type="predicted"/>
<organism evidence="2 3">
    <name type="scientific">Dissostichus mawsoni</name>
    <name type="common">Antarctic cod</name>
    <dbReference type="NCBI Taxonomy" id="36200"/>
    <lineage>
        <taxon>Eukaryota</taxon>
        <taxon>Metazoa</taxon>
        <taxon>Chordata</taxon>
        <taxon>Craniata</taxon>
        <taxon>Vertebrata</taxon>
        <taxon>Euteleostomi</taxon>
        <taxon>Actinopterygii</taxon>
        <taxon>Neopterygii</taxon>
        <taxon>Teleostei</taxon>
        <taxon>Neoteleostei</taxon>
        <taxon>Acanthomorphata</taxon>
        <taxon>Eupercaria</taxon>
        <taxon>Perciformes</taxon>
        <taxon>Notothenioidei</taxon>
        <taxon>Nototheniidae</taxon>
        <taxon>Dissostichus</taxon>
    </lineage>
</organism>
<name>A0A7J5Z8A2_DISMA</name>
<dbReference type="EMBL" id="JAAKFY010000004">
    <property type="protein sequence ID" value="KAF3858042.1"/>
    <property type="molecule type" value="Genomic_DNA"/>
</dbReference>
<evidence type="ECO:0000313" key="2">
    <source>
        <dbReference type="EMBL" id="KAF3858042.1"/>
    </source>
</evidence>
<sequence>MHLVDGPPGFSSTEKTPLERGRPSPRCEADQKIENFSHHHACVSLPEDLCNLKRLKDIKGLEEYKNSVS</sequence>
<dbReference type="AlphaFoldDB" id="A0A7J5Z8A2"/>
<accession>A0A7J5Z8A2</accession>
<gene>
    <name evidence="2" type="ORF">F7725_011243</name>
</gene>
<reference evidence="2 3" key="1">
    <citation type="submission" date="2020-03" db="EMBL/GenBank/DDBJ databases">
        <title>Dissostichus mawsoni Genome sequencing and assembly.</title>
        <authorList>
            <person name="Park H."/>
        </authorList>
    </citation>
    <scope>NUCLEOTIDE SEQUENCE [LARGE SCALE GENOMIC DNA]</scope>
    <source>
        <strain evidence="2">DM0001</strain>
        <tissue evidence="2">Muscle</tissue>
    </source>
</reference>
<protein>
    <submittedName>
        <fullName evidence="2">Uncharacterized protein</fullName>
    </submittedName>
</protein>